<organism evidence="2 3">
    <name type="scientific">Duganella radicis</name>
    <dbReference type="NCBI Taxonomy" id="551988"/>
    <lineage>
        <taxon>Bacteria</taxon>
        <taxon>Pseudomonadati</taxon>
        <taxon>Pseudomonadota</taxon>
        <taxon>Betaproteobacteria</taxon>
        <taxon>Burkholderiales</taxon>
        <taxon>Oxalobacteraceae</taxon>
        <taxon>Telluria group</taxon>
        <taxon>Duganella</taxon>
    </lineage>
</organism>
<evidence type="ECO:0000256" key="1">
    <source>
        <dbReference type="SAM" id="Phobius"/>
    </source>
</evidence>
<keyword evidence="1" id="KW-0812">Transmembrane</keyword>
<accession>A0A6L6PJV7</accession>
<sequence>MEPNKTDDDQAPFESTMKSLEAQATNVGAHLAIDTKARLIYAQEIKRMSDTLRADVAARRITWAAAARQAQETRNLIMGIMRSRSTPVGRAFAEKVKLKGLSLNQLIALKTVELYGEKANFSRLSSVKQNAIYARIVTSAGNSNTIVNRVMGSLTYAGRGVLFVAIALSLYTIAASSNKMAAFKKELAVNGASVAGGIAGGAVAGLACGPAAPICVTVGAFVGGALAAFGTSYVW</sequence>
<keyword evidence="3" id="KW-1185">Reference proteome</keyword>
<evidence type="ECO:0000313" key="3">
    <source>
        <dbReference type="Proteomes" id="UP000475582"/>
    </source>
</evidence>
<feature type="transmembrane region" description="Helical" evidence="1">
    <location>
        <begin position="211"/>
        <end position="234"/>
    </location>
</feature>
<dbReference type="AlphaFoldDB" id="A0A6L6PJV7"/>
<keyword evidence="1" id="KW-0472">Membrane</keyword>
<dbReference type="EMBL" id="WNKY01000018">
    <property type="protein sequence ID" value="MTV39330.1"/>
    <property type="molecule type" value="Genomic_DNA"/>
</dbReference>
<dbReference type="Proteomes" id="UP000475582">
    <property type="component" value="Unassembled WGS sequence"/>
</dbReference>
<proteinExistence type="predicted"/>
<feature type="transmembrane region" description="Helical" evidence="1">
    <location>
        <begin position="187"/>
        <end position="205"/>
    </location>
</feature>
<dbReference type="RefSeq" id="WP_155464994.1">
    <property type="nucleotide sequence ID" value="NZ_WNKY01000018.1"/>
</dbReference>
<comment type="caution">
    <text evidence="2">The sequence shown here is derived from an EMBL/GenBank/DDBJ whole genome shotgun (WGS) entry which is preliminary data.</text>
</comment>
<reference evidence="2 3" key="1">
    <citation type="submission" date="2019-11" db="EMBL/GenBank/DDBJ databases">
        <title>Type strains purchased from KCTC, JCM and DSMZ.</title>
        <authorList>
            <person name="Lu H."/>
        </authorList>
    </citation>
    <scope>NUCLEOTIDE SEQUENCE [LARGE SCALE GENOMIC DNA]</scope>
    <source>
        <strain evidence="2 3">KCTC 22382</strain>
    </source>
</reference>
<evidence type="ECO:0000313" key="2">
    <source>
        <dbReference type="EMBL" id="MTV39330.1"/>
    </source>
</evidence>
<dbReference type="OrthoDB" id="7869882at2"/>
<protein>
    <submittedName>
        <fullName evidence="2">Uncharacterized protein</fullName>
    </submittedName>
</protein>
<keyword evidence="1" id="KW-1133">Transmembrane helix</keyword>
<gene>
    <name evidence="2" type="ORF">GM676_17305</name>
</gene>
<feature type="transmembrane region" description="Helical" evidence="1">
    <location>
        <begin position="156"/>
        <end position="175"/>
    </location>
</feature>
<name>A0A6L6PJV7_9BURK</name>